<organism evidence="3 4">
    <name type="scientific">Caldithrix abyssi DSM 13497</name>
    <dbReference type="NCBI Taxonomy" id="880073"/>
    <lineage>
        <taxon>Bacteria</taxon>
        <taxon>Pseudomonadati</taxon>
        <taxon>Calditrichota</taxon>
        <taxon>Calditrichia</taxon>
        <taxon>Calditrichales</taxon>
        <taxon>Calditrichaceae</taxon>
        <taxon>Caldithrix</taxon>
    </lineage>
</organism>
<keyword evidence="1" id="KW-0812">Transmembrane</keyword>
<dbReference type="PaxDb" id="880073-Calab_2451"/>
<evidence type="ECO:0000256" key="1">
    <source>
        <dbReference type="SAM" id="Phobius"/>
    </source>
</evidence>
<reference evidence="2 5" key="2">
    <citation type="submission" date="2016-11" db="EMBL/GenBank/DDBJ databases">
        <title>Genomic analysis of Caldithrix abyssi and proposal of a novel bacterial phylum Caldithrichaeota.</title>
        <authorList>
            <person name="Kublanov I."/>
            <person name="Sigalova O."/>
            <person name="Gavrilov S."/>
            <person name="Lebedinsky A."/>
            <person name="Ivanova N."/>
            <person name="Daum C."/>
            <person name="Reddy T."/>
            <person name="Klenk H.P."/>
            <person name="Goker M."/>
            <person name="Reva O."/>
            <person name="Miroshnichenko M."/>
            <person name="Kyprides N."/>
            <person name="Woyke T."/>
            <person name="Gelfand M."/>
        </authorList>
    </citation>
    <scope>NUCLEOTIDE SEQUENCE [LARGE SCALE GENOMIC DNA]</scope>
    <source>
        <strain evidence="2 5">LF13</strain>
    </source>
</reference>
<dbReference type="Proteomes" id="UP000183868">
    <property type="component" value="Chromosome"/>
</dbReference>
<evidence type="ECO:0000313" key="5">
    <source>
        <dbReference type="Proteomes" id="UP000183868"/>
    </source>
</evidence>
<proteinExistence type="predicted"/>
<gene>
    <name evidence="2" type="ORF">Cabys_1265</name>
    <name evidence="3" type="ORF">Calab_2451</name>
</gene>
<evidence type="ECO:0000313" key="2">
    <source>
        <dbReference type="EMBL" id="APF18014.1"/>
    </source>
</evidence>
<keyword evidence="1" id="KW-1133">Transmembrane helix</keyword>
<dbReference type="AlphaFoldDB" id="H1XYZ0"/>
<dbReference type="InterPro" id="IPR007272">
    <property type="entry name" value="Sulf_transp_TsuA/YedE"/>
</dbReference>
<dbReference type="eggNOG" id="COG2391">
    <property type="taxonomic scope" value="Bacteria"/>
</dbReference>
<name>H1XYZ0_CALAY</name>
<keyword evidence="1" id="KW-0472">Membrane</keyword>
<feature type="transmembrane region" description="Helical" evidence="1">
    <location>
        <begin position="6"/>
        <end position="30"/>
    </location>
</feature>
<evidence type="ECO:0000313" key="3">
    <source>
        <dbReference type="EMBL" id="EHO42061.1"/>
    </source>
</evidence>
<accession>H1XYZ0</accession>
<reference evidence="3 4" key="1">
    <citation type="submission" date="2011-09" db="EMBL/GenBank/DDBJ databases">
        <title>The permanent draft genome of Caldithrix abyssi DSM 13497.</title>
        <authorList>
            <consortium name="US DOE Joint Genome Institute (JGI-PGF)"/>
            <person name="Lucas S."/>
            <person name="Han J."/>
            <person name="Lapidus A."/>
            <person name="Bruce D."/>
            <person name="Goodwin L."/>
            <person name="Pitluck S."/>
            <person name="Peters L."/>
            <person name="Kyrpides N."/>
            <person name="Mavromatis K."/>
            <person name="Ivanova N."/>
            <person name="Mikhailova N."/>
            <person name="Chertkov O."/>
            <person name="Detter J.C."/>
            <person name="Tapia R."/>
            <person name="Han C."/>
            <person name="Land M."/>
            <person name="Hauser L."/>
            <person name="Markowitz V."/>
            <person name="Cheng J.-F."/>
            <person name="Hugenholtz P."/>
            <person name="Woyke T."/>
            <person name="Wu D."/>
            <person name="Spring S."/>
            <person name="Brambilla E."/>
            <person name="Klenk H.-P."/>
            <person name="Eisen J.A."/>
        </authorList>
    </citation>
    <scope>NUCLEOTIDE SEQUENCE [LARGE SCALE GENOMIC DNA]</scope>
    <source>
        <strain evidence="3 4">DSM 13497</strain>
    </source>
</reference>
<dbReference type="RefSeq" id="WP_006929283.1">
    <property type="nucleotide sequence ID" value="NZ_CM001402.1"/>
</dbReference>
<dbReference type="STRING" id="880073.Cabys_1265"/>
<dbReference type="EMBL" id="CP018099">
    <property type="protein sequence ID" value="APF18014.1"/>
    <property type="molecule type" value="Genomic_DNA"/>
</dbReference>
<protein>
    <submittedName>
        <fullName evidence="3">Uncharacterized protein</fullName>
    </submittedName>
</protein>
<feature type="transmembrane region" description="Helical" evidence="1">
    <location>
        <begin position="88"/>
        <end position="109"/>
    </location>
</feature>
<dbReference type="HOGENOM" id="CLU_037802_0_0_0"/>
<sequence length="197" mass="21804" precursor="true">MAPFYKFGYFGTETSFVIALLLGIGFGFWLERAGFGESRKLALQFYFKDMTVLKVMFSAILTAMIGLLYLTLFGWLDLSKVYVNPTYLGAQIFGGLVFGMGFAIGGYCPGTSVVGAVLGRIDAYFFLGGILFGMLVFGEMFPLIEGLYNSGFMDAAKVSDWLNIPTGLTAFFVILMALVMFLGAEWLETKFRKEPQQ</sequence>
<dbReference type="KEGG" id="caby:Cabys_1265"/>
<dbReference type="EMBL" id="CM001402">
    <property type="protein sequence ID" value="EHO42061.1"/>
    <property type="molecule type" value="Genomic_DNA"/>
</dbReference>
<feature type="transmembrane region" description="Helical" evidence="1">
    <location>
        <begin position="121"/>
        <end position="144"/>
    </location>
</feature>
<feature type="transmembrane region" description="Helical" evidence="1">
    <location>
        <begin position="164"/>
        <end position="187"/>
    </location>
</feature>
<keyword evidence="4" id="KW-1185">Reference proteome</keyword>
<dbReference type="Proteomes" id="UP000004671">
    <property type="component" value="Chromosome"/>
</dbReference>
<evidence type="ECO:0000313" key="4">
    <source>
        <dbReference type="Proteomes" id="UP000004671"/>
    </source>
</evidence>
<feature type="transmembrane region" description="Helical" evidence="1">
    <location>
        <begin position="51"/>
        <end position="76"/>
    </location>
</feature>
<dbReference type="OrthoDB" id="1450994at2"/>
<dbReference type="Pfam" id="PF04143">
    <property type="entry name" value="Sulf_transp"/>
    <property type="match status" value="1"/>
</dbReference>
<dbReference type="InParanoid" id="H1XYZ0"/>